<protein>
    <submittedName>
        <fullName evidence="2">Uncharacterized protein</fullName>
    </submittedName>
</protein>
<evidence type="ECO:0000313" key="3">
    <source>
        <dbReference type="Proteomes" id="UP000238164"/>
    </source>
</evidence>
<sequence length="437" mass="47464">MPVLGVRLVTLLLVPHRGGRRHHRDDALDHLAGGDVVGDGVEAEHQTVRHDVFGDRLHVGGQHVVTAVNQRQRTGRGDQAQGGARRATDLDHRGQVGHAELSRGASGQHQPHDVLGHQVVHEHVRGLVLQLFDPVGVQHVGGLGRRHAHAAQDLELFVAARVRHVDLEQKAVALRLGQRVDALGLDRVLGGDHDERLRHRVGGAADRHLPLGHQFQHRRLHLGRGSVDLVGQHEVDEHRAQRDVELLLPGRVDARADDVGGHQVGGELNAAEVAAHHGGEAAHRERFGHARDAFEQHVPLGQQSDHQLLDHVLLADDHPLHLGDRLAQHAGRLAGGRIGVRLLLARALGRIRHACLLIADHLVRAPPADTCATLPGACVTFVGVAQGRHRLGRGPRHPCRSHPTDHEQARHTGHEVSAARTQGGRLRPPGLALPHLH</sequence>
<feature type="region of interest" description="Disordered" evidence="1">
    <location>
        <begin position="71"/>
        <end position="92"/>
    </location>
</feature>
<evidence type="ECO:0000256" key="1">
    <source>
        <dbReference type="SAM" id="MobiDB-lite"/>
    </source>
</evidence>
<dbReference type="KEGG" id="mgg:MPLG2_1304"/>
<proteinExistence type="predicted"/>
<feature type="compositionally biased region" description="Basic and acidic residues" evidence="1">
    <location>
        <begin position="402"/>
        <end position="414"/>
    </location>
</feature>
<organism evidence="2 3">
    <name type="scientific">Micropruina glycogenica</name>
    <dbReference type="NCBI Taxonomy" id="75385"/>
    <lineage>
        <taxon>Bacteria</taxon>
        <taxon>Bacillati</taxon>
        <taxon>Actinomycetota</taxon>
        <taxon>Actinomycetes</taxon>
        <taxon>Propionibacteriales</taxon>
        <taxon>Nocardioidaceae</taxon>
        <taxon>Micropruina</taxon>
    </lineage>
</organism>
<accession>A0A2N9JFJ2</accession>
<evidence type="ECO:0000313" key="2">
    <source>
        <dbReference type="EMBL" id="SPD86340.1"/>
    </source>
</evidence>
<feature type="region of interest" description="Disordered" evidence="1">
    <location>
        <begin position="392"/>
        <end position="437"/>
    </location>
</feature>
<reference evidence="2 3" key="1">
    <citation type="submission" date="2018-02" db="EMBL/GenBank/DDBJ databases">
        <authorList>
            <person name="Cohen D.B."/>
            <person name="Kent A.D."/>
        </authorList>
    </citation>
    <scope>NUCLEOTIDE SEQUENCE [LARGE SCALE GENOMIC DNA]</scope>
    <source>
        <strain evidence="2">1</strain>
    </source>
</reference>
<name>A0A2N9JFJ2_9ACTN</name>
<dbReference type="Proteomes" id="UP000238164">
    <property type="component" value="Chromosome 1"/>
</dbReference>
<dbReference type="EMBL" id="LT985188">
    <property type="protein sequence ID" value="SPD86340.1"/>
    <property type="molecule type" value="Genomic_DNA"/>
</dbReference>
<dbReference type="AlphaFoldDB" id="A0A2N9JFJ2"/>
<keyword evidence="3" id="KW-1185">Reference proteome</keyword>
<gene>
    <name evidence="2" type="ORF">MPLG2_1304</name>
</gene>